<name>A0AAV7S7L0_PLEWA</name>
<keyword evidence="3" id="KW-1185">Reference proteome</keyword>
<dbReference type="AlphaFoldDB" id="A0AAV7S7L0"/>
<feature type="non-terminal residue" evidence="2">
    <location>
        <position position="1"/>
    </location>
</feature>
<feature type="non-terminal residue" evidence="2">
    <location>
        <position position="59"/>
    </location>
</feature>
<reference evidence="2" key="1">
    <citation type="journal article" date="2022" name="bioRxiv">
        <title>Sequencing and chromosome-scale assembly of the giantPleurodeles waltlgenome.</title>
        <authorList>
            <person name="Brown T."/>
            <person name="Elewa A."/>
            <person name="Iarovenko S."/>
            <person name="Subramanian E."/>
            <person name="Araus A.J."/>
            <person name="Petzold A."/>
            <person name="Susuki M."/>
            <person name="Suzuki K.-i.T."/>
            <person name="Hayashi T."/>
            <person name="Toyoda A."/>
            <person name="Oliveira C."/>
            <person name="Osipova E."/>
            <person name="Leigh N.D."/>
            <person name="Simon A."/>
            <person name="Yun M.H."/>
        </authorList>
    </citation>
    <scope>NUCLEOTIDE SEQUENCE</scope>
    <source>
        <strain evidence="2">20211129_DDA</strain>
        <tissue evidence="2">Liver</tissue>
    </source>
</reference>
<evidence type="ECO:0000313" key="2">
    <source>
        <dbReference type="EMBL" id="KAJ1159730.1"/>
    </source>
</evidence>
<gene>
    <name evidence="2" type="ORF">NDU88_000235</name>
</gene>
<accession>A0AAV7S7L0</accession>
<evidence type="ECO:0000256" key="1">
    <source>
        <dbReference type="SAM" id="MobiDB-lite"/>
    </source>
</evidence>
<proteinExistence type="predicted"/>
<organism evidence="2 3">
    <name type="scientific">Pleurodeles waltl</name>
    <name type="common">Iberian ribbed newt</name>
    <dbReference type="NCBI Taxonomy" id="8319"/>
    <lineage>
        <taxon>Eukaryota</taxon>
        <taxon>Metazoa</taxon>
        <taxon>Chordata</taxon>
        <taxon>Craniata</taxon>
        <taxon>Vertebrata</taxon>
        <taxon>Euteleostomi</taxon>
        <taxon>Amphibia</taxon>
        <taxon>Batrachia</taxon>
        <taxon>Caudata</taxon>
        <taxon>Salamandroidea</taxon>
        <taxon>Salamandridae</taxon>
        <taxon>Pleurodelinae</taxon>
        <taxon>Pleurodeles</taxon>
    </lineage>
</organism>
<feature type="region of interest" description="Disordered" evidence="1">
    <location>
        <begin position="1"/>
        <end position="20"/>
    </location>
</feature>
<comment type="caution">
    <text evidence="2">The sequence shown here is derived from an EMBL/GenBank/DDBJ whole genome shotgun (WGS) entry which is preliminary data.</text>
</comment>
<evidence type="ECO:0000313" key="3">
    <source>
        <dbReference type="Proteomes" id="UP001066276"/>
    </source>
</evidence>
<dbReference type="EMBL" id="JANPWB010000008">
    <property type="protein sequence ID" value="KAJ1159730.1"/>
    <property type="molecule type" value="Genomic_DNA"/>
</dbReference>
<protein>
    <submittedName>
        <fullName evidence="2">Uncharacterized protein</fullName>
    </submittedName>
</protein>
<sequence length="59" mass="6578">GQQDCGPTAPAPRRRKCLRGFSKVRGRTPHQSVLQHLRHADTELAGSHKGSVLNHARHY</sequence>
<dbReference type="Proteomes" id="UP001066276">
    <property type="component" value="Chromosome 4_2"/>
</dbReference>